<evidence type="ECO:0000313" key="3">
    <source>
        <dbReference type="Proteomes" id="UP001497744"/>
    </source>
</evidence>
<protein>
    <submittedName>
        <fullName evidence="2">Glycoside hydrolase family 27 protein</fullName>
    </submittedName>
</protein>
<dbReference type="GeneID" id="94194833"/>
<dbReference type="GO" id="GO:0016787">
    <property type="term" value="F:hydrolase activity"/>
    <property type="evidence" value="ECO:0007669"/>
    <property type="project" value="UniProtKB-KW"/>
</dbReference>
<dbReference type="Proteomes" id="UP001497744">
    <property type="component" value="Unassembled WGS sequence"/>
</dbReference>
<gene>
    <name evidence="2" type="ORF">BcabD6B2_27870</name>
</gene>
<dbReference type="EMBL" id="BPLF01000002">
    <property type="protein sequence ID" value="GIX63352.1"/>
    <property type="molecule type" value="Genomic_DNA"/>
</dbReference>
<keyword evidence="1" id="KW-0472">Membrane</keyword>
<accession>A0AAV4LSW6</accession>
<proteinExistence type="predicted"/>
<keyword evidence="2" id="KW-0378">Hydrolase</keyword>
<feature type="transmembrane region" description="Helical" evidence="1">
    <location>
        <begin position="92"/>
        <end position="111"/>
    </location>
</feature>
<name>A0AAV4LSW6_BABCB</name>
<organism evidence="2 3">
    <name type="scientific">Babesia caballi</name>
    <dbReference type="NCBI Taxonomy" id="5871"/>
    <lineage>
        <taxon>Eukaryota</taxon>
        <taxon>Sar</taxon>
        <taxon>Alveolata</taxon>
        <taxon>Apicomplexa</taxon>
        <taxon>Aconoidasida</taxon>
        <taxon>Piroplasmida</taxon>
        <taxon>Babesiidae</taxon>
        <taxon>Babesia</taxon>
    </lineage>
</organism>
<reference evidence="2 3" key="1">
    <citation type="submission" date="2021-06" db="EMBL/GenBank/DDBJ databases">
        <title>Genome sequence of Babesia caballi.</title>
        <authorList>
            <person name="Yamagishi J."/>
            <person name="Kidaka T."/>
            <person name="Ochi A."/>
        </authorList>
    </citation>
    <scope>NUCLEOTIDE SEQUENCE [LARGE SCALE GENOMIC DNA]</scope>
    <source>
        <strain evidence="2">USDA-D6B2</strain>
    </source>
</reference>
<dbReference type="RefSeq" id="XP_067715421.1">
    <property type="nucleotide sequence ID" value="XM_067859320.1"/>
</dbReference>
<evidence type="ECO:0000313" key="2">
    <source>
        <dbReference type="EMBL" id="GIX63352.1"/>
    </source>
</evidence>
<dbReference type="AlphaFoldDB" id="A0AAV4LSW6"/>
<keyword evidence="1" id="KW-1133">Transmembrane helix</keyword>
<sequence>MPTRTGETQERDFSPESVVIELSSDEYFHEEVDLQPVADEQCKLSHAEEADAEEGHGVVNVEDADKVRRPHLYKNDLVAEQYLRKRETAAQTVAVVGGLLIGVTVVSGVMMCRRGPGNKALPCAGSPPVRAPCGGSLAARLPDAALQLDLLVLLRERLVALGKPAQQRVLQLAQGRRDVVARLQQRALHLLQLHGPLLALVGELLREGHVEPVGAGGELARPLADHVVEHHGVGLVEGAHVARGVARQRALAAEAALAVLAVEAEVLDGQRKVVGAADVLDAGEGGARLRPLEVVHAEAAEGGPVGSSACSLCGRARLQRDGAIQQLVHGGAGVLDLECDGGADDSARRRPEEVKYGWLSESCDLSYTSRQ</sequence>
<keyword evidence="3" id="KW-1185">Reference proteome</keyword>
<evidence type="ECO:0000256" key="1">
    <source>
        <dbReference type="SAM" id="Phobius"/>
    </source>
</evidence>
<comment type="caution">
    <text evidence="2">The sequence shown here is derived from an EMBL/GenBank/DDBJ whole genome shotgun (WGS) entry which is preliminary data.</text>
</comment>
<keyword evidence="1" id="KW-0812">Transmembrane</keyword>